<feature type="region of interest" description="Disordered" evidence="1">
    <location>
        <begin position="324"/>
        <end position="350"/>
    </location>
</feature>
<dbReference type="InterPro" id="IPR000073">
    <property type="entry name" value="AB_hydrolase_1"/>
</dbReference>
<protein>
    <recommendedName>
        <fullName evidence="2">AB hydrolase-1 domain-containing protein</fullName>
    </recommendedName>
</protein>
<dbReference type="PANTHER" id="PTHR43798">
    <property type="entry name" value="MONOACYLGLYCEROL LIPASE"/>
    <property type="match status" value="1"/>
</dbReference>
<dbReference type="SUPFAM" id="SSF53474">
    <property type="entry name" value="alpha/beta-Hydrolases"/>
    <property type="match status" value="1"/>
</dbReference>
<reference evidence="3 4" key="1">
    <citation type="submission" date="2019-07" db="EMBL/GenBank/DDBJ databases">
        <title>Whole genome shotgun sequence of Deinococcus cellulosilyticus NBRC 106333.</title>
        <authorList>
            <person name="Hosoyama A."/>
            <person name="Uohara A."/>
            <person name="Ohji S."/>
            <person name="Ichikawa N."/>
        </authorList>
    </citation>
    <scope>NUCLEOTIDE SEQUENCE [LARGE SCALE GENOMIC DNA]</scope>
    <source>
        <strain evidence="3 4">NBRC 106333</strain>
    </source>
</reference>
<dbReference type="Pfam" id="PF00561">
    <property type="entry name" value="Abhydrolase_1"/>
    <property type="match status" value="1"/>
</dbReference>
<dbReference type="PANTHER" id="PTHR43798:SF33">
    <property type="entry name" value="HYDROLASE, PUTATIVE (AFU_ORTHOLOGUE AFUA_2G14860)-RELATED"/>
    <property type="match status" value="1"/>
</dbReference>
<evidence type="ECO:0000259" key="2">
    <source>
        <dbReference type="Pfam" id="PF00561"/>
    </source>
</evidence>
<name>A0A511N0L7_DEIC1</name>
<evidence type="ECO:0000256" key="1">
    <source>
        <dbReference type="SAM" id="MobiDB-lite"/>
    </source>
</evidence>
<evidence type="ECO:0000313" key="3">
    <source>
        <dbReference type="EMBL" id="GEM46415.1"/>
    </source>
</evidence>
<keyword evidence="4" id="KW-1185">Reference proteome</keyword>
<feature type="domain" description="AB hydrolase-1" evidence="2">
    <location>
        <begin position="58"/>
        <end position="157"/>
    </location>
</feature>
<dbReference type="AlphaFoldDB" id="A0A511N0L7"/>
<organism evidence="3 4">
    <name type="scientific">Deinococcus cellulosilyticus (strain DSM 18568 / NBRC 106333 / KACC 11606 / 5516J-15)</name>
    <dbReference type="NCBI Taxonomy" id="1223518"/>
    <lineage>
        <taxon>Bacteria</taxon>
        <taxon>Thermotogati</taxon>
        <taxon>Deinococcota</taxon>
        <taxon>Deinococci</taxon>
        <taxon>Deinococcales</taxon>
        <taxon>Deinococcaceae</taxon>
        <taxon>Deinococcus</taxon>
    </lineage>
</organism>
<dbReference type="InterPro" id="IPR029058">
    <property type="entry name" value="AB_hydrolase_fold"/>
</dbReference>
<accession>A0A511N0L7</accession>
<comment type="caution">
    <text evidence="3">The sequence shown here is derived from an EMBL/GenBank/DDBJ whole genome shotgun (WGS) entry which is preliminary data.</text>
</comment>
<dbReference type="Gene3D" id="3.40.50.1820">
    <property type="entry name" value="alpha/beta hydrolase"/>
    <property type="match status" value="1"/>
</dbReference>
<sequence length="350" mass="39669">MRISRFWKTILYIAGINHLYQLWHNTAFARKHFMPGNRVDVGGYNLHYEIMGEHHEGPTVILEAGMGGSTPYWTAISPTVAKFARVLSYDRAGYGWSDNRSGKCTMECLVEELHHLLKAADVRPPYVLVGHSFGGVVNRIYAQKYPDEVAGMILVDSATVWKGKKGRLHRQSQRAALRHRLIRLGFPLWIAQLNLIYPLMLKPLGEIPWKTKFALINMFFLRKSARTYLTELSIVADAVTEAERESSLGDLPLTVIRHGHEVSKDAPKLLRETEKIMVEAQERLLKLSTRARMMVAKKSGHQVIMDQPEVVVQAIREMHKQLTEGWEPPMPKKSAAEQEAGLEAADLVEA</sequence>
<dbReference type="OrthoDB" id="59888at2"/>
<dbReference type="Proteomes" id="UP000321306">
    <property type="component" value="Unassembled WGS sequence"/>
</dbReference>
<gene>
    <name evidence="3" type="ORF">DC3_20500</name>
</gene>
<evidence type="ECO:0000313" key="4">
    <source>
        <dbReference type="Proteomes" id="UP000321306"/>
    </source>
</evidence>
<dbReference type="PRINTS" id="PR00111">
    <property type="entry name" value="ABHYDROLASE"/>
</dbReference>
<dbReference type="GO" id="GO:0016020">
    <property type="term" value="C:membrane"/>
    <property type="evidence" value="ECO:0007669"/>
    <property type="project" value="TreeGrafter"/>
</dbReference>
<proteinExistence type="predicted"/>
<dbReference type="InterPro" id="IPR050266">
    <property type="entry name" value="AB_hydrolase_sf"/>
</dbReference>
<dbReference type="EMBL" id="BJXB01000008">
    <property type="protein sequence ID" value="GEM46415.1"/>
    <property type="molecule type" value="Genomic_DNA"/>
</dbReference>
<dbReference type="RefSeq" id="WP_146884237.1">
    <property type="nucleotide sequence ID" value="NZ_BJXB01000008.1"/>
</dbReference>